<gene>
    <name evidence="7" type="ORF">EVG15_02905</name>
</gene>
<dbReference type="InterPro" id="IPR004143">
    <property type="entry name" value="BPL_LPL_catalytic"/>
</dbReference>
<dbReference type="Pfam" id="PF03099">
    <property type="entry name" value="BPL_LplA_LipB"/>
    <property type="match status" value="1"/>
</dbReference>
<dbReference type="EC" id="6.3.4.15" evidence="5"/>
<dbReference type="InterPro" id="IPR003142">
    <property type="entry name" value="BPL_C"/>
</dbReference>
<dbReference type="Gene3D" id="2.30.30.100">
    <property type="match status" value="1"/>
</dbReference>
<dbReference type="PANTHER" id="PTHR12835:SF5">
    <property type="entry name" value="BIOTIN--PROTEIN LIGASE"/>
    <property type="match status" value="1"/>
</dbReference>
<evidence type="ECO:0000256" key="5">
    <source>
        <dbReference type="ARBA" id="ARBA00024227"/>
    </source>
</evidence>
<dbReference type="GO" id="GO:0005737">
    <property type="term" value="C:cytoplasm"/>
    <property type="evidence" value="ECO:0007669"/>
    <property type="project" value="TreeGrafter"/>
</dbReference>
<proteinExistence type="predicted"/>
<dbReference type="NCBIfam" id="TIGR00121">
    <property type="entry name" value="birA_ligase"/>
    <property type="match status" value="1"/>
</dbReference>
<evidence type="ECO:0000313" key="8">
    <source>
        <dbReference type="Proteomes" id="UP000319296"/>
    </source>
</evidence>
<dbReference type="SUPFAM" id="SSF55681">
    <property type="entry name" value="Class II aaRS and biotin synthetases"/>
    <property type="match status" value="1"/>
</dbReference>
<dbReference type="PROSITE" id="PS51733">
    <property type="entry name" value="BPL_LPL_CATALYTIC"/>
    <property type="match status" value="1"/>
</dbReference>
<comment type="caution">
    <text evidence="7">The sequence shown here is derived from an EMBL/GenBank/DDBJ whole genome shotgun (WGS) entry which is preliminary data.</text>
</comment>
<dbReference type="InterPro" id="IPR045864">
    <property type="entry name" value="aa-tRNA-synth_II/BPL/LPL"/>
</dbReference>
<evidence type="ECO:0000256" key="4">
    <source>
        <dbReference type="ARBA" id="ARBA00023267"/>
    </source>
</evidence>
<organism evidence="7 8">
    <name type="scientific">Candidatus Acididesulfobacter diazotrophicus</name>
    <dbReference type="NCBI Taxonomy" id="2597226"/>
    <lineage>
        <taxon>Bacteria</taxon>
        <taxon>Deltaproteobacteria</taxon>
        <taxon>Candidatus Acidulodesulfobacterales</taxon>
        <taxon>Candidatus Acididesulfobacter</taxon>
    </lineage>
</organism>
<evidence type="ECO:0000256" key="2">
    <source>
        <dbReference type="ARBA" id="ARBA00022741"/>
    </source>
</evidence>
<dbReference type="GO" id="GO:0005524">
    <property type="term" value="F:ATP binding"/>
    <property type="evidence" value="ECO:0007669"/>
    <property type="project" value="UniProtKB-KW"/>
</dbReference>
<evidence type="ECO:0000256" key="3">
    <source>
        <dbReference type="ARBA" id="ARBA00022840"/>
    </source>
</evidence>
<dbReference type="AlphaFoldDB" id="A0A519BP70"/>
<dbReference type="InterPro" id="IPR008988">
    <property type="entry name" value="Transcriptional_repressor_C"/>
</dbReference>
<keyword evidence="4" id="KW-0092">Biotin</keyword>
<name>A0A519BP70_9DELT</name>
<dbReference type="GO" id="GO:0004077">
    <property type="term" value="F:biotin--[biotin carboxyl-carrier protein] ligase activity"/>
    <property type="evidence" value="ECO:0007669"/>
    <property type="project" value="UniProtKB-EC"/>
</dbReference>
<dbReference type="Pfam" id="PF02237">
    <property type="entry name" value="BPL_C"/>
    <property type="match status" value="1"/>
</dbReference>
<evidence type="ECO:0000259" key="6">
    <source>
        <dbReference type="PROSITE" id="PS51733"/>
    </source>
</evidence>
<evidence type="ECO:0000313" key="7">
    <source>
        <dbReference type="EMBL" id="RZD19070.1"/>
    </source>
</evidence>
<dbReference type="Proteomes" id="UP000319296">
    <property type="component" value="Unassembled WGS sequence"/>
</dbReference>
<evidence type="ECO:0000256" key="1">
    <source>
        <dbReference type="ARBA" id="ARBA00022598"/>
    </source>
</evidence>
<dbReference type="SUPFAM" id="SSF50037">
    <property type="entry name" value="C-terminal domain of transcriptional repressors"/>
    <property type="match status" value="1"/>
</dbReference>
<dbReference type="EMBL" id="SGBB01000003">
    <property type="protein sequence ID" value="RZD19070.1"/>
    <property type="molecule type" value="Genomic_DNA"/>
</dbReference>
<dbReference type="Gene3D" id="3.30.930.10">
    <property type="entry name" value="Bira Bifunctional Protein, Domain 2"/>
    <property type="match status" value="1"/>
</dbReference>
<keyword evidence="1 7" id="KW-0436">Ligase</keyword>
<accession>A0A519BP70</accession>
<protein>
    <recommendedName>
        <fullName evidence="5">biotin--[biotin carboxyl-carrier protein] ligase</fullName>
        <ecNumber evidence="5">6.3.4.15</ecNumber>
    </recommendedName>
</protein>
<reference evidence="7 8" key="1">
    <citation type="journal article" date="2019" name="ISME J.">
        <title>Insights into ecological role of a new deltaproteobacterial order Candidatus Acidulodesulfobacterales by metagenomics and metatranscriptomics.</title>
        <authorList>
            <person name="Tan S."/>
            <person name="Liu J."/>
            <person name="Fang Y."/>
            <person name="Hedlund B.P."/>
            <person name="Lian Z.H."/>
            <person name="Huang L.Y."/>
            <person name="Li J.T."/>
            <person name="Huang L.N."/>
            <person name="Li W.J."/>
            <person name="Jiang H.C."/>
            <person name="Dong H.L."/>
            <person name="Shu W.S."/>
        </authorList>
    </citation>
    <scope>NUCLEOTIDE SEQUENCE [LARGE SCALE GENOMIC DNA]</scope>
    <source>
        <strain evidence="7">AP1</strain>
    </source>
</reference>
<dbReference type="CDD" id="cd16442">
    <property type="entry name" value="BPL"/>
    <property type="match status" value="1"/>
</dbReference>
<dbReference type="InterPro" id="IPR004408">
    <property type="entry name" value="Biotin_CoA_COase_ligase"/>
</dbReference>
<feature type="domain" description="BPL/LPL catalytic" evidence="6">
    <location>
        <begin position="7"/>
        <end position="214"/>
    </location>
</feature>
<sequence length="279" mass="30993">MDVVNDLDYIDIFEIKKHLKTNFIGKNIFYEEKVGSTNSMARELAVKNAKNGSVVIADTQDKGKGRNGKIWTSPKACNIYMSIILKPKFSPEIAHGMTILAAVAGAESIEEISSITPQIKWPNDILINSKKISGILTEMSTQNKIIEYIIVGIGINVNLKEEDIPEGIKHVATSLHIEKMKIKGINEDNNILINRNNLIASFLNKFERYYETFQSTGLSSVLQSYQKYFGMIGKDVEINNENNKIKGQVVGIDSKGALLVKTGENELEKVISGELTALI</sequence>
<keyword evidence="2" id="KW-0547">Nucleotide-binding</keyword>
<keyword evidence="3" id="KW-0067">ATP-binding</keyword>
<dbReference type="PANTHER" id="PTHR12835">
    <property type="entry name" value="BIOTIN PROTEIN LIGASE"/>
    <property type="match status" value="1"/>
</dbReference>